<organism evidence="1 2">
    <name type="scientific">Venturia nashicola</name>
    <dbReference type="NCBI Taxonomy" id="86259"/>
    <lineage>
        <taxon>Eukaryota</taxon>
        <taxon>Fungi</taxon>
        <taxon>Dikarya</taxon>
        <taxon>Ascomycota</taxon>
        <taxon>Pezizomycotina</taxon>
        <taxon>Dothideomycetes</taxon>
        <taxon>Pleosporomycetidae</taxon>
        <taxon>Venturiales</taxon>
        <taxon>Venturiaceae</taxon>
        <taxon>Venturia</taxon>
    </lineage>
</organism>
<comment type="caution">
    <text evidence="1">The sequence shown here is derived from an EMBL/GenBank/DDBJ whole genome shotgun (WGS) entry which is preliminary data.</text>
</comment>
<evidence type="ECO:0000313" key="1">
    <source>
        <dbReference type="EMBL" id="TID19683.1"/>
    </source>
</evidence>
<evidence type="ECO:0000313" key="2">
    <source>
        <dbReference type="Proteomes" id="UP000298493"/>
    </source>
</evidence>
<dbReference type="AlphaFoldDB" id="A0A4Z1P5M8"/>
<reference evidence="1 2" key="1">
    <citation type="submission" date="2019-04" db="EMBL/GenBank/DDBJ databases">
        <title>High contiguity whole genome sequence and gene annotation resource for two Venturia nashicola isolates.</title>
        <authorList>
            <person name="Prokchorchik M."/>
            <person name="Won K."/>
            <person name="Lee Y."/>
            <person name="Choi E.D."/>
            <person name="Segonzac C."/>
            <person name="Sohn K.H."/>
        </authorList>
    </citation>
    <scope>NUCLEOTIDE SEQUENCE [LARGE SCALE GENOMIC DNA]</scope>
    <source>
        <strain evidence="1 2">PRI2</strain>
    </source>
</reference>
<proteinExistence type="predicted"/>
<protein>
    <submittedName>
        <fullName evidence="1">Uncharacterized protein</fullName>
    </submittedName>
</protein>
<name>A0A4Z1P5M8_9PEZI</name>
<keyword evidence="2" id="KW-1185">Reference proteome</keyword>
<gene>
    <name evidence="1" type="ORF">E6O75_ATG07021</name>
</gene>
<dbReference type="EMBL" id="SNSC02000012">
    <property type="protein sequence ID" value="TID19683.1"/>
    <property type="molecule type" value="Genomic_DNA"/>
</dbReference>
<accession>A0A4Z1P5M8</accession>
<sequence>MSQIQSANALGRNEKLTLVGQQCARATTVVYGMIHLRDLASHADPSSHRNHIPRGAVEFRLVGQVQGGDVSALDGRSFVHTEVQVRENTTYAKRKSQDLLRLLEERRAFLLIVFRHRRWT</sequence>
<dbReference type="Proteomes" id="UP000298493">
    <property type="component" value="Unassembled WGS sequence"/>
</dbReference>